<proteinExistence type="inferred from homology"/>
<keyword evidence="4 8" id="KW-1003">Cell membrane</keyword>
<dbReference type="InterPro" id="IPR052017">
    <property type="entry name" value="TSUP"/>
</dbReference>
<dbReference type="Pfam" id="PF01925">
    <property type="entry name" value="TauE"/>
    <property type="match status" value="1"/>
</dbReference>
<feature type="transmembrane region" description="Helical" evidence="8">
    <location>
        <begin position="235"/>
        <end position="252"/>
    </location>
</feature>
<comment type="caution">
    <text evidence="9">The sequence shown here is derived from an EMBL/GenBank/DDBJ whole genome shotgun (WGS) entry which is preliminary data.</text>
</comment>
<evidence type="ECO:0000256" key="4">
    <source>
        <dbReference type="ARBA" id="ARBA00022475"/>
    </source>
</evidence>
<evidence type="ECO:0000256" key="1">
    <source>
        <dbReference type="ARBA" id="ARBA00004651"/>
    </source>
</evidence>
<dbReference type="InterPro" id="IPR002781">
    <property type="entry name" value="TM_pro_TauE-like"/>
</dbReference>
<keyword evidence="10" id="KW-1185">Reference proteome</keyword>
<sequence length="253" mass="27264">MPEFLSPLLVAASAEGIIFLCFGVALAGLVRGFAGFGTALIYLPFAGQVLTPFEALTTLIIMDLIGPVPLIPQMWRASHPRDVLRLVGGMALTLPLGLYILSLIAPEIFRYLISGTTLVLLVLLISEVRYPGELKKHMIWMAGGMGGFLAGVAGIPGPPVILLYMASQHTVSVVRANIFLYLLLTDILMLGVLWLYGELIPTAIWIGLVIAPVYMLANVVGAAIFRPEYERSYRVLAYIVIGGAAVSGLPVWD</sequence>
<accession>A0A8J7IDR4</accession>
<dbReference type="AlphaFoldDB" id="A0A8J7IDR4"/>
<feature type="transmembrane region" description="Helical" evidence="8">
    <location>
        <begin position="16"/>
        <end position="43"/>
    </location>
</feature>
<name>A0A8J7IDR4_9RHOB</name>
<keyword evidence="7 8" id="KW-0472">Membrane</keyword>
<evidence type="ECO:0000256" key="6">
    <source>
        <dbReference type="ARBA" id="ARBA00022989"/>
    </source>
</evidence>
<feature type="transmembrane region" description="Helical" evidence="8">
    <location>
        <begin position="83"/>
        <end position="101"/>
    </location>
</feature>
<keyword evidence="3" id="KW-0813">Transport</keyword>
<evidence type="ECO:0000256" key="2">
    <source>
        <dbReference type="ARBA" id="ARBA00009142"/>
    </source>
</evidence>
<comment type="similarity">
    <text evidence="2 8">Belongs to the 4-toluene sulfonate uptake permease (TSUP) (TC 2.A.102) family.</text>
</comment>
<dbReference type="GO" id="GO:0005886">
    <property type="term" value="C:plasma membrane"/>
    <property type="evidence" value="ECO:0007669"/>
    <property type="project" value="UniProtKB-SubCell"/>
</dbReference>
<evidence type="ECO:0000256" key="5">
    <source>
        <dbReference type="ARBA" id="ARBA00022692"/>
    </source>
</evidence>
<organism evidence="9 10">
    <name type="scientific">Halocynthiibacter styelae</name>
    <dbReference type="NCBI Taxonomy" id="2761955"/>
    <lineage>
        <taxon>Bacteria</taxon>
        <taxon>Pseudomonadati</taxon>
        <taxon>Pseudomonadota</taxon>
        <taxon>Alphaproteobacteria</taxon>
        <taxon>Rhodobacterales</taxon>
        <taxon>Paracoccaceae</taxon>
        <taxon>Halocynthiibacter</taxon>
    </lineage>
</organism>
<evidence type="ECO:0000313" key="9">
    <source>
        <dbReference type="EMBL" id="MBI1494039.1"/>
    </source>
</evidence>
<evidence type="ECO:0000313" key="10">
    <source>
        <dbReference type="Proteomes" id="UP000640583"/>
    </source>
</evidence>
<dbReference type="RefSeq" id="WP_228848842.1">
    <property type="nucleotide sequence ID" value="NZ_JADCKQ010000007.1"/>
</dbReference>
<evidence type="ECO:0000256" key="8">
    <source>
        <dbReference type="RuleBase" id="RU363041"/>
    </source>
</evidence>
<keyword evidence="5 8" id="KW-0812">Transmembrane</keyword>
<keyword evidence="6 8" id="KW-1133">Transmembrane helix</keyword>
<reference evidence="9" key="1">
    <citation type="submission" date="2020-10" db="EMBL/GenBank/DDBJ databases">
        <title>Paenihalocynthiibacter styelae gen. nov., sp. nov., isolated from stalked sea squirt Styela clava.</title>
        <authorList>
            <person name="Kim Y.-O."/>
            <person name="Yoon J.-H."/>
        </authorList>
    </citation>
    <scope>NUCLEOTIDE SEQUENCE</scope>
    <source>
        <strain evidence="9">MYP1-1</strain>
    </source>
</reference>
<dbReference type="PANTHER" id="PTHR30269">
    <property type="entry name" value="TRANSMEMBRANE PROTEIN YFCA"/>
    <property type="match status" value="1"/>
</dbReference>
<protein>
    <recommendedName>
        <fullName evidence="8">Probable membrane transporter protein</fullName>
    </recommendedName>
</protein>
<dbReference type="EMBL" id="JADCKQ010000007">
    <property type="protein sequence ID" value="MBI1494039.1"/>
    <property type="molecule type" value="Genomic_DNA"/>
</dbReference>
<feature type="transmembrane region" description="Helical" evidence="8">
    <location>
        <begin position="138"/>
        <end position="166"/>
    </location>
</feature>
<gene>
    <name evidence="9" type="ORF">H1D41_10360</name>
</gene>
<dbReference type="Proteomes" id="UP000640583">
    <property type="component" value="Unassembled WGS sequence"/>
</dbReference>
<feature type="transmembrane region" description="Helical" evidence="8">
    <location>
        <begin position="108"/>
        <end position="126"/>
    </location>
</feature>
<dbReference type="PANTHER" id="PTHR30269:SF37">
    <property type="entry name" value="MEMBRANE TRANSPORTER PROTEIN"/>
    <property type="match status" value="1"/>
</dbReference>
<evidence type="ECO:0000256" key="3">
    <source>
        <dbReference type="ARBA" id="ARBA00022448"/>
    </source>
</evidence>
<comment type="subcellular location">
    <subcellularLocation>
        <location evidence="1 8">Cell membrane</location>
        <topology evidence="1 8">Multi-pass membrane protein</topology>
    </subcellularLocation>
</comment>
<feature type="transmembrane region" description="Helical" evidence="8">
    <location>
        <begin position="55"/>
        <end position="71"/>
    </location>
</feature>
<evidence type="ECO:0000256" key="7">
    <source>
        <dbReference type="ARBA" id="ARBA00023136"/>
    </source>
</evidence>
<feature type="transmembrane region" description="Helical" evidence="8">
    <location>
        <begin position="178"/>
        <end position="197"/>
    </location>
</feature>
<feature type="transmembrane region" description="Helical" evidence="8">
    <location>
        <begin position="203"/>
        <end position="223"/>
    </location>
</feature>